<feature type="region of interest" description="Disordered" evidence="8">
    <location>
        <begin position="192"/>
        <end position="227"/>
    </location>
</feature>
<dbReference type="EMBL" id="FNXT01001367">
    <property type="protein sequence ID" value="SZX79423.1"/>
    <property type="molecule type" value="Genomic_DNA"/>
</dbReference>
<dbReference type="PRINTS" id="PR00862">
    <property type="entry name" value="PROLIGOPTASE"/>
</dbReference>
<dbReference type="Gene3D" id="2.130.10.120">
    <property type="entry name" value="Prolyl oligopeptidase, N-terminal domain"/>
    <property type="match status" value="1"/>
</dbReference>
<accession>A0A383WQ38</accession>
<dbReference type="Pfam" id="PF00326">
    <property type="entry name" value="Peptidase_S9"/>
    <property type="match status" value="1"/>
</dbReference>
<sequence length="1427" mass="149026">MQEASWDAEASACITGPPAGVEAPTAPRRPKTLLTAAGPVVDDFHWLRDDSHSDPEVLGYLTAENAYSDATLAQLQPLAAKLAAEMEGRLNKPNDPVPVRQGAWWYYERQEEGQRFWQRYRRPAQPAQQQQQQPSAARSSSNTNSNAAGLATQQHLAEGGSLAWNEVGPQPDAPEQVVLDPNAECEQALAGLTDSSSTPGTSGNSSGSNGSSSGNGGSNADAQHCDVYGSSVSPNGALVAFGVDVSGSEQYQLLVRHIDSGRTLLPAPLPGTSGDYEWAADSAGLFFVTRDSVTNRPWRVWFISLGSSSSSSGSAAPPVLLWQEDNPAFYLSLSRSSSGRFLLLSGASEVTRQVLLLDLQQHAPPSADAWLVPAPRVHGVQQQVVGHWQSWLFLLVVSPDTPNGELLVAPVEASQQHTVLLPHRREVELEDVRIYAHHLVLAERQLGHTTITVYCLPANSSAAALAACRYNSTAASAAEAQAAKAEAQQPQQQSQQQQAGSSGGDAASDSKPSSQPGASSSSGTAEAELVSTQSSADDLQDQPLSLSEALPLLASSTAATQPDAHHQSGTFVMIRGRAGSSDQADQDSPTFSLLDPAVAVEQQQQQQQQQHKRQQQEAKSRFSSNRRQAAAVRPGSKSLPASAQPQQQEQQRSAGTGSVSGGKQAAAAKPAVKPSAGRAANAGSTAKAKGAVKSGKAGSGSSSSSTDKANASTAAVQPAAQAHQPARPPVLSPENSWQVAFEEDAYSVSILDSGDWAAPLLRLSYTSFTTPHTVLDIHMFTQRRVVRSVAAVGGGFRPSDYRSYRLWASAGDGVEVPLSLVYRLDSFTRNGRNPALLMVYGAYGTKYDPEWDSRLLSLLDRGWVLGIAHVRGGGELGYAWHAAGRLEHKPNSFSDLAAAAATMIAHNLTSPGRLAVWGRSAGGLTAAGAINAEPHLFNSALLDVPFLDVVGDLVDAGLPLTVKEWDEWGHPLTNASQAAVIASYSPVHNVKTGASYPHMLVTAGLMDKRVGYWEAAKWVAQLRAAGSSSSDDDSNDQQYLGHLHGDVAGSGSSDAAAAAAAAAALDGGGVSASSSRHRRHGSHQALLLVTDMSGGHFSTGGSGSSTDDAALKYAFLIATLPSCGSAAGLTGPDVQRAAQPQQLRGMVSLVGDSGCGVKAVLSLLPVPLQRLLVGLAGLLVTAGLMSVLWQASRVWWPAGINPAVIQATLDLAASGSTPHSKHGACGGSSSCKLSSGPSKQGREVSRRTSTASTAAAAAAASPASDWHLQQRLSVSIGESTPLLLGACLSPGPASARHALSPGRLDACLRSSPAGAGGLGAAHGSSATGYHHHHHQQQQAALVFGGLMDDWLLELTSAVPDAVGRTQQRHPGQLQQYPSSPVSTGSQHQQPQLPPLHHHHSSTSSSSSTVQRPLSYAERRSSQTGIGM</sequence>
<feature type="compositionally biased region" description="Low complexity" evidence="8">
    <location>
        <begin position="1227"/>
        <end position="1239"/>
    </location>
</feature>
<feature type="compositionally biased region" description="Low complexity" evidence="8">
    <location>
        <begin position="661"/>
        <end position="725"/>
    </location>
</feature>
<feature type="region of interest" description="Disordered" evidence="8">
    <location>
        <begin position="1364"/>
        <end position="1427"/>
    </location>
</feature>
<evidence type="ECO:0000256" key="3">
    <source>
        <dbReference type="ARBA" id="ARBA00022801"/>
    </source>
</evidence>
<dbReference type="Gene3D" id="3.40.50.1820">
    <property type="entry name" value="alpha/beta hydrolase"/>
    <property type="match status" value="2"/>
</dbReference>
<gene>
    <name evidence="11" type="ORF">BQ4739_LOCUS19698</name>
</gene>
<evidence type="ECO:0000256" key="7">
    <source>
        <dbReference type="ARBA" id="ARBA00045448"/>
    </source>
</evidence>
<evidence type="ECO:0000256" key="1">
    <source>
        <dbReference type="ARBA" id="ARBA00005228"/>
    </source>
</evidence>
<feature type="domain" description="Peptidase S9A N-terminal" evidence="10">
    <location>
        <begin position="221"/>
        <end position="460"/>
    </location>
</feature>
<evidence type="ECO:0000313" key="12">
    <source>
        <dbReference type="Proteomes" id="UP000256970"/>
    </source>
</evidence>
<feature type="region of interest" description="Disordered" evidence="8">
    <location>
        <begin position="599"/>
        <end position="734"/>
    </location>
</feature>
<dbReference type="PANTHER" id="PTHR11757:SF19">
    <property type="entry name" value="PROLYL ENDOPEPTIDASE-LIKE"/>
    <property type="match status" value="1"/>
</dbReference>
<evidence type="ECO:0000256" key="8">
    <source>
        <dbReference type="SAM" id="MobiDB-lite"/>
    </source>
</evidence>
<dbReference type="SUPFAM" id="SSF50993">
    <property type="entry name" value="Peptidase/esterase 'gauge' domain"/>
    <property type="match status" value="1"/>
</dbReference>
<evidence type="ECO:0000313" key="11">
    <source>
        <dbReference type="EMBL" id="SZX79423.1"/>
    </source>
</evidence>
<keyword evidence="12" id="KW-1185">Reference proteome</keyword>
<feature type="region of interest" description="Disordered" evidence="8">
    <location>
        <begin position="1221"/>
        <end position="1256"/>
    </location>
</feature>
<feature type="compositionally biased region" description="Low complexity" evidence="8">
    <location>
        <begin position="123"/>
        <end position="147"/>
    </location>
</feature>
<feature type="compositionally biased region" description="Polar residues" evidence="8">
    <location>
        <begin position="1364"/>
        <end position="1384"/>
    </location>
</feature>
<feature type="region of interest" description="Disordered" evidence="8">
    <location>
        <begin position="1"/>
        <end position="28"/>
    </location>
</feature>
<feature type="domain" description="Peptidase S9 prolyl oligopeptidase catalytic" evidence="9">
    <location>
        <begin position="855"/>
        <end position="1028"/>
    </location>
</feature>
<comment type="similarity">
    <text evidence="1">Belongs to the peptidase S9A family.</text>
</comment>
<proteinExistence type="inferred from homology"/>
<name>A0A383WQ38_TETOB</name>
<reference evidence="11 12" key="1">
    <citation type="submission" date="2016-10" db="EMBL/GenBank/DDBJ databases">
        <authorList>
            <person name="Cai Z."/>
        </authorList>
    </citation>
    <scope>NUCLEOTIDE SEQUENCE [LARGE SCALE GENOMIC DNA]</scope>
</reference>
<feature type="domain" description="Peptidase S9A N-terminal" evidence="10">
    <location>
        <begin position="40"/>
        <end position="129"/>
    </location>
</feature>
<dbReference type="InterPro" id="IPR023302">
    <property type="entry name" value="Pept_S9A_N"/>
</dbReference>
<keyword evidence="4" id="KW-0720">Serine protease</keyword>
<dbReference type="SUPFAM" id="SSF53474">
    <property type="entry name" value="alpha/beta-Hydrolases"/>
    <property type="match status" value="1"/>
</dbReference>
<evidence type="ECO:0000259" key="9">
    <source>
        <dbReference type="Pfam" id="PF00326"/>
    </source>
</evidence>
<dbReference type="InterPro" id="IPR051543">
    <property type="entry name" value="Serine_Peptidase_S9A"/>
</dbReference>
<dbReference type="GO" id="GO:0004252">
    <property type="term" value="F:serine-type endopeptidase activity"/>
    <property type="evidence" value="ECO:0007669"/>
    <property type="project" value="InterPro"/>
</dbReference>
<dbReference type="PANTHER" id="PTHR11757">
    <property type="entry name" value="PROTEASE FAMILY S9A OLIGOPEPTIDASE"/>
    <property type="match status" value="1"/>
</dbReference>
<protein>
    <recommendedName>
        <fullName evidence="5">Prolyl endopeptidase-like</fullName>
    </recommendedName>
    <alternativeName>
        <fullName evidence="6">Prolylendopeptidase-like</fullName>
    </alternativeName>
</protein>
<keyword evidence="3" id="KW-0378">Hydrolase</keyword>
<organism evidence="11 12">
    <name type="scientific">Tetradesmus obliquus</name>
    <name type="common">Green alga</name>
    <name type="synonym">Acutodesmus obliquus</name>
    <dbReference type="NCBI Taxonomy" id="3088"/>
    <lineage>
        <taxon>Eukaryota</taxon>
        <taxon>Viridiplantae</taxon>
        <taxon>Chlorophyta</taxon>
        <taxon>core chlorophytes</taxon>
        <taxon>Chlorophyceae</taxon>
        <taxon>CS clade</taxon>
        <taxon>Sphaeropleales</taxon>
        <taxon>Scenedesmaceae</taxon>
        <taxon>Tetradesmus</taxon>
    </lineage>
</organism>
<evidence type="ECO:0000256" key="4">
    <source>
        <dbReference type="ARBA" id="ARBA00022825"/>
    </source>
</evidence>
<dbReference type="GO" id="GO:0006508">
    <property type="term" value="P:proteolysis"/>
    <property type="evidence" value="ECO:0007669"/>
    <property type="project" value="UniProtKB-KW"/>
</dbReference>
<feature type="region of interest" description="Disordered" evidence="8">
    <location>
        <begin position="122"/>
        <end position="147"/>
    </location>
</feature>
<dbReference type="InterPro" id="IPR001375">
    <property type="entry name" value="Peptidase_S9_cat"/>
</dbReference>
<evidence type="ECO:0000256" key="6">
    <source>
        <dbReference type="ARBA" id="ARBA00042165"/>
    </source>
</evidence>
<dbReference type="Pfam" id="PF02897">
    <property type="entry name" value="Peptidase_S9_N"/>
    <property type="match status" value="2"/>
</dbReference>
<feature type="region of interest" description="Disordered" evidence="8">
    <location>
        <begin position="1026"/>
        <end position="1045"/>
    </location>
</feature>
<keyword evidence="2" id="KW-0645">Protease</keyword>
<evidence type="ECO:0000256" key="5">
    <source>
        <dbReference type="ARBA" id="ARBA00039290"/>
    </source>
</evidence>
<dbReference type="InterPro" id="IPR002470">
    <property type="entry name" value="Peptidase_S9A"/>
</dbReference>
<feature type="region of interest" description="Disordered" evidence="8">
    <location>
        <begin position="481"/>
        <end position="541"/>
    </location>
</feature>
<dbReference type="Proteomes" id="UP000256970">
    <property type="component" value="Unassembled WGS sequence"/>
</dbReference>
<evidence type="ECO:0000259" key="10">
    <source>
        <dbReference type="Pfam" id="PF02897"/>
    </source>
</evidence>
<feature type="compositionally biased region" description="Low complexity" evidence="8">
    <location>
        <begin position="195"/>
        <end position="212"/>
    </location>
</feature>
<dbReference type="InterPro" id="IPR029058">
    <property type="entry name" value="AB_hydrolase_fold"/>
</dbReference>
<feature type="compositionally biased region" description="Low complexity" evidence="8">
    <location>
        <begin position="481"/>
        <end position="522"/>
    </location>
</feature>
<comment type="function">
    <text evidence="7">Serine peptidase whose precise substrate specificity remains unclear. Does not cleave peptides after a arginine or lysine residue. Regulates trans-Golgi network morphology and sorting by regulating the membrane binding of the AP-1 complex. May play a role in the regulation of synaptic vesicle exocytosis.</text>
</comment>
<evidence type="ECO:0000256" key="2">
    <source>
        <dbReference type="ARBA" id="ARBA00022670"/>
    </source>
</evidence>